<comment type="caution">
    <text evidence="1">The sequence shown here is derived from an EMBL/GenBank/DDBJ whole genome shotgun (WGS) entry which is preliminary data.</text>
</comment>
<proteinExistence type="predicted"/>
<dbReference type="EMBL" id="JAWDKB010000003">
    <property type="protein sequence ID" value="MDV0443428.1"/>
    <property type="molecule type" value="Genomic_DNA"/>
</dbReference>
<protein>
    <submittedName>
        <fullName evidence="1">Uncharacterized protein</fullName>
    </submittedName>
</protein>
<dbReference type="Proteomes" id="UP001283212">
    <property type="component" value="Unassembled WGS sequence"/>
</dbReference>
<accession>A0AAE4MH84</accession>
<dbReference type="AlphaFoldDB" id="A0AAE4MH84"/>
<keyword evidence="2" id="KW-1185">Reference proteome</keyword>
<name>A0AAE4MH84_9EURY</name>
<sequence length="142" mass="16188">MRCDFPTCGFTSSNHGMHRVHRASRKISKSHAFGLLTASQKCTENACGAGMHGKHKEVAHLLCSSVHSVVTQSEAKGWKIPFPCTISHRVTLIKKRFYIFFICSASPDLRCGFNSGLRKFRRDWSWDCDDSPDRFSFVRYLQ</sequence>
<organism evidence="1 2">
    <name type="scientific">Methanorbis rubei</name>
    <dbReference type="NCBI Taxonomy" id="3028300"/>
    <lineage>
        <taxon>Archaea</taxon>
        <taxon>Methanobacteriati</taxon>
        <taxon>Methanobacteriota</taxon>
        <taxon>Stenosarchaea group</taxon>
        <taxon>Methanomicrobia</taxon>
        <taxon>Methanomicrobiales</taxon>
        <taxon>Methanocorpusculaceae</taxon>
        <taxon>Methanorbis</taxon>
    </lineage>
</organism>
<reference evidence="1 2" key="1">
    <citation type="submission" date="2023-06" db="EMBL/GenBank/DDBJ databases">
        <title>Genome sequence of Methancorpusculaceae sp. Cs1.</title>
        <authorList>
            <person name="Protasov E."/>
            <person name="Platt K."/>
            <person name="Poehlein A."/>
            <person name="Daniel R."/>
            <person name="Brune A."/>
        </authorList>
    </citation>
    <scope>NUCLEOTIDE SEQUENCE [LARGE SCALE GENOMIC DNA]</scope>
    <source>
        <strain evidence="1 2">Cs1</strain>
    </source>
</reference>
<gene>
    <name evidence="1" type="ORF">McpCs1_08030</name>
</gene>
<evidence type="ECO:0000313" key="1">
    <source>
        <dbReference type="EMBL" id="MDV0443428.1"/>
    </source>
</evidence>
<evidence type="ECO:0000313" key="2">
    <source>
        <dbReference type="Proteomes" id="UP001283212"/>
    </source>
</evidence>